<evidence type="ECO:0000256" key="1">
    <source>
        <dbReference type="SAM" id="Phobius"/>
    </source>
</evidence>
<dbReference type="GeneID" id="116410548"/>
<protein>
    <submittedName>
        <fullName evidence="3">Small integral membrane protein 38</fullName>
    </submittedName>
</protein>
<proteinExistence type="predicted"/>
<reference evidence="3" key="1">
    <citation type="submission" date="2025-08" db="UniProtKB">
        <authorList>
            <consortium name="RefSeq"/>
        </authorList>
    </citation>
    <scope>IDENTIFICATION</scope>
    <source>
        <strain evidence="3">Nigerian</strain>
        <tissue evidence="3">Liver and blood</tissue>
    </source>
</reference>
<dbReference type="CTD" id="107984345"/>
<evidence type="ECO:0000313" key="4">
    <source>
        <dbReference type="Xenbase" id="XB-GENE-29099463"/>
    </source>
</evidence>
<dbReference type="Xenbase" id="XB-GENE-29099463">
    <property type="gene designation" value="smim38"/>
</dbReference>
<dbReference type="Proteomes" id="UP000008143">
    <property type="component" value="Chromosome 4"/>
</dbReference>
<keyword evidence="2" id="KW-1185">Reference proteome</keyword>
<dbReference type="AGR" id="Xenbase:XB-GENE-29099463"/>
<dbReference type="KEGG" id="xtr:116410548"/>
<gene>
    <name evidence="3 4" type="primary">smim38</name>
</gene>
<accession>A0A8J1JH96</accession>
<keyword evidence="1" id="KW-0472">Membrane</keyword>
<feature type="transmembrane region" description="Helical" evidence="1">
    <location>
        <begin position="6"/>
        <end position="28"/>
    </location>
</feature>
<keyword evidence="1" id="KW-0812">Transmembrane</keyword>
<evidence type="ECO:0000313" key="2">
    <source>
        <dbReference type="Proteomes" id="UP000008143"/>
    </source>
</evidence>
<dbReference type="RefSeq" id="XP_031757253.1">
    <property type="nucleotide sequence ID" value="XM_031901393.1"/>
</dbReference>
<organism evidence="2 3">
    <name type="scientific">Xenopus tropicalis</name>
    <name type="common">Western clawed frog</name>
    <name type="synonym">Silurana tropicalis</name>
    <dbReference type="NCBI Taxonomy" id="8364"/>
    <lineage>
        <taxon>Eukaryota</taxon>
        <taxon>Metazoa</taxon>
        <taxon>Chordata</taxon>
        <taxon>Craniata</taxon>
        <taxon>Vertebrata</taxon>
        <taxon>Euteleostomi</taxon>
        <taxon>Amphibia</taxon>
        <taxon>Batrachia</taxon>
        <taxon>Anura</taxon>
        <taxon>Pipoidea</taxon>
        <taxon>Pipidae</taxon>
        <taxon>Xenopodinae</taxon>
        <taxon>Xenopus</taxon>
        <taxon>Silurana</taxon>
    </lineage>
</organism>
<name>A0A8J1JH96_XENTR</name>
<sequence>MESGILMILLVIIILSRFILWSCLSSYIDYKLSKRFPDEIKKD</sequence>
<keyword evidence="1" id="KW-1133">Transmembrane helix</keyword>
<dbReference type="AlphaFoldDB" id="A0A8J1JH96"/>
<evidence type="ECO:0000313" key="3">
    <source>
        <dbReference type="RefSeq" id="XP_031757253.1"/>
    </source>
</evidence>